<dbReference type="Gene3D" id="2.180.10.10">
    <property type="entry name" value="RHS repeat-associated core"/>
    <property type="match status" value="1"/>
</dbReference>
<evidence type="ECO:0000313" key="1">
    <source>
        <dbReference type="EMBL" id="GGI46709.1"/>
    </source>
</evidence>
<sequence length="101" mass="11096">MIQGPLQGSDSAYVYDSRNRLIAAGGVQYTYDADNIRRSLTTSEGTTFYVTDTTSSLSQLLMETDEQGVIRAYYVYGMGLIGTVLYACPLLQYGDKAICKP</sequence>
<evidence type="ECO:0000313" key="2">
    <source>
        <dbReference type="Proteomes" id="UP000615455"/>
    </source>
</evidence>
<name>A0ABQ2BSN8_9BACL</name>
<gene>
    <name evidence="1" type="ORF">GCM10008018_18450</name>
</gene>
<dbReference type="EMBL" id="BMHE01000006">
    <property type="protein sequence ID" value="GGI46709.1"/>
    <property type="molecule type" value="Genomic_DNA"/>
</dbReference>
<protein>
    <recommendedName>
        <fullName evidence="3">RHS repeat-associated core domain-containing protein</fullName>
    </recommendedName>
</protein>
<reference evidence="2" key="1">
    <citation type="journal article" date="2019" name="Int. J. Syst. Evol. Microbiol.">
        <title>The Global Catalogue of Microorganisms (GCM) 10K type strain sequencing project: providing services to taxonomists for standard genome sequencing and annotation.</title>
        <authorList>
            <consortium name="The Broad Institute Genomics Platform"/>
            <consortium name="The Broad Institute Genome Sequencing Center for Infectious Disease"/>
            <person name="Wu L."/>
            <person name="Ma J."/>
        </authorList>
    </citation>
    <scope>NUCLEOTIDE SEQUENCE [LARGE SCALE GENOMIC DNA]</scope>
    <source>
        <strain evidence="2">CGMCC 1.15043</strain>
    </source>
</reference>
<accession>A0ABQ2BSN8</accession>
<organism evidence="1 2">
    <name type="scientific">Paenibacillus marchantiophytorum</name>
    <dbReference type="NCBI Taxonomy" id="1619310"/>
    <lineage>
        <taxon>Bacteria</taxon>
        <taxon>Bacillati</taxon>
        <taxon>Bacillota</taxon>
        <taxon>Bacilli</taxon>
        <taxon>Bacillales</taxon>
        <taxon>Paenibacillaceae</taxon>
        <taxon>Paenibacillus</taxon>
    </lineage>
</organism>
<proteinExistence type="predicted"/>
<keyword evidence="2" id="KW-1185">Reference proteome</keyword>
<evidence type="ECO:0008006" key="3">
    <source>
        <dbReference type="Google" id="ProtNLM"/>
    </source>
</evidence>
<comment type="caution">
    <text evidence="1">The sequence shown here is derived from an EMBL/GenBank/DDBJ whole genome shotgun (WGS) entry which is preliminary data.</text>
</comment>
<dbReference type="Proteomes" id="UP000615455">
    <property type="component" value="Unassembled WGS sequence"/>
</dbReference>